<accession>A0A1V1NU53</accession>
<dbReference type="AlphaFoldDB" id="A0A1V1NU53"/>
<proteinExistence type="predicted"/>
<evidence type="ECO:0008006" key="3">
    <source>
        <dbReference type="Google" id="ProtNLM"/>
    </source>
</evidence>
<organism evidence="1 2">
    <name type="scientific">Candidatus Magnetoglobus multicellularis str. Araruama</name>
    <dbReference type="NCBI Taxonomy" id="890399"/>
    <lineage>
        <taxon>Bacteria</taxon>
        <taxon>Pseudomonadati</taxon>
        <taxon>Thermodesulfobacteriota</taxon>
        <taxon>Desulfobacteria</taxon>
        <taxon>Desulfobacterales</taxon>
        <taxon>Desulfobacteraceae</taxon>
        <taxon>Candidatus Magnetoglobus</taxon>
    </lineage>
</organism>
<sequence length="456" mass="48539">DISLTIQLIAADDDNDPLTYVIVEQPKHGILIGEGANVIYKPKANYSGNDYFRFKTNDSYNDSNISTVNITIIAVADAPVLNLPPTTKGYEDTEIPIPVTTLLSDTDGSEVLSSLIIYEVPEQAALSQGIRNSDGSYTLTTDQLSGLSLIPPLNNSDDMTLTVQVTAMETANSNSSTITKSIHIDIIPVADKPELTVTPIAAGNEDTAIQLTISPPSLIDQDQSEILSDITLFNLPDHVVLSNGTKNADDTWTLTAEQLSSLSLTPGQHISDDFNITVSVTAIETENSDSATTTQTISVDIIPVADKPTLVVSPDTVGNEDTAIQLTIEKPSLIDLDQSEILSNITISQIPDHVVLSSGTKNGDGTWRLTSEQLSSLSLTPGKHIADDFTITVSVTATESENNVSATATQTISVNIIPIADKPTLVVTSKTSGNEDTAIPLSIELPSLIDKDQSEV</sequence>
<evidence type="ECO:0000313" key="2">
    <source>
        <dbReference type="Proteomes" id="UP000189670"/>
    </source>
</evidence>
<comment type="caution">
    <text evidence="1">The sequence shown here is derived from an EMBL/GenBank/DDBJ whole genome shotgun (WGS) entry which is preliminary data.</text>
</comment>
<name>A0A1V1NU53_9BACT</name>
<reference evidence="2" key="1">
    <citation type="submission" date="2012-11" db="EMBL/GenBank/DDBJ databases">
        <authorList>
            <person name="Lucero-Rivera Y.E."/>
            <person name="Tovar-Ramirez D."/>
        </authorList>
    </citation>
    <scope>NUCLEOTIDE SEQUENCE [LARGE SCALE GENOMIC DNA]</scope>
    <source>
        <strain evidence="2">Araruama</strain>
    </source>
</reference>
<dbReference type="EMBL" id="ATBP01002227">
    <property type="protein sequence ID" value="ETR66110.1"/>
    <property type="molecule type" value="Genomic_DNA"/>
</dbReference>
<evidence type="ECO:0000313" key="1">
    <source>
        <dbReference type="EMBL" id="ETR66110.1"/>
    </source>
</evidence>
<feature type="non-terminal residue" evidence="1">
    <location>
        <position position="1"/>
    </location>
</feature>
<dbReference type="Gene3D" id="2.60.40.3440">
    <property type="match status" value="1"/>
</dbReference>
<gene>
    <name evidence="1" type="ORF">OMM_13242</name>
</gene>
<feature type="non-terminal residue" evidence="1">
    <location>
        <position position="456"/>
    </location>
</feature>
<dbReference type="Pfam" id="PF17963">
    <property type="entry name" value="Big_9"/>
    <property type="match status" value="1"/>
</dbReference>
<dbReference type="Proteomes" id="UP000189670">
    <property type="component" value="Unassembled WGS sequence"/>
</dbReference>
<protein>
    <recommendedName>
        <fullName evidence="3">Cadherin domain-containing protein</fullName>
    </recommendedName>
</protein>